<evidence type="ECO:0000259" key="8">
    <source>
        <dbReference type="Pfam" id="PF04024"/>
    </source>
</evidence>
<reference evidence="10 11" key="1">
    <citation type="submission" date="2017-02" db="EMBL/GenBank/DDBJ databases">
        <authorList>
            <person name="Peterson S.W."/>
        </authorList>
    </citation>
    <scope>NUCLEOTIDE SEQUENCE [LARGE SCALE GENOMIC DNA]</scope>
    <source>
        <strain evidence="10 11">DSM 22899</strain>
    </source>
</reference>
<feature type="transmembrane region" description="Helical" evidence="7">
    <location>
        <begin position="142"/>
        <end position="161"/>
    </location>
</feature>
<evidence type="ECO:0000313" key="10">
    <source>
        <dbReference type="EMBL" id="SKB27189.1"/>
    </source>
</evidence>
<gene>
    <name evidence="10" type="ORF">SAMN05660226_00231</name>
</gene>
<feature type="transmembrane region" description="Helical" evidence="7">
    <location>
        <begin position="33"/>
        <end position="63"/>
    </location>
</feature>
<dbReference type="InterPro" id="IPR052027">
    <property type="entry name" value="PspC"/>
</dbReference>
<comment type="subcellular location">
    <subcellularLocation>
        <location evidence="1">Cell membrane</location>
        <topology evidence="1">Single-pass membrane protein</topology>
    </subcellularLocation>
</comment>
<evidence type="ECO:0000313" key="11">
    <source>
        <dbReference type="Proteomes" id="UP000190541"/>
    </source>
</evidence>
<evidence type="ECO:0000256" key="4">
    <source>
        <dbReference type="ARBA" id="ARBA00022989"/>
    </source>
</evidence>
<organism evidence="10 11">
    <name type="scientific">Parapedobacter luteus</name>
    <dbReference type="NCBI Taxonomy" id="623280"/>
    <lineage>
        <taxon>Bacteria</taxon>
        <taxon>Pseudomonadati</taxon>
        <taxon>Bacteroidota</taxon>
        <taxon>Sphingobacteriia</taxon>
        <taxon>Sphingobacteriales</taxon>
        <taxon>Sphingobacteriaceae</taxon>
        <taxon>Parapedobacter</taxon>
    </lineage>
</organism>
<keyword evidence="11" id="KW-1185">Reference proteome</keyword>
<feature type="transmembrane region" description="Helical" evidence="7">
    <location>
        <begin position="12"/>
        <end position="27"/>
    </location>
</feature>
<evidence type="ECO:0000256" key="2">
    <source>
        <dbReference type="ARBA" id="ARBA00022475"/>
    </source>
</evidence>
<evidence type="ECO:0000256" key="6">
    <source>
        <dbReference type="SAM" id="MobiDB-lite"/>
    </source>
</evidence>
<keyword evidence="4 7" id="KW-1133">Transmembrane helix</keyword>
<evidence type="ECO:0000259" key="9">
    <source>
        <dbReference type="Pfam" id="PF18917"/>
    </source>
</evidence>
<keyword evidence="3 7" id="KW-0812">Transmembrane</keyword>
<dbReference type="Pfam" id="PF18917">
    <property type="entry name" value="LiaI-LiaF-like_TM1"/>
    <property type="match status" value="1"/>
</dbReference>
<evidence type="ECO:0000256" key="1">
    <source>
        <dbReference type="ARBA" id="ARBA00004162"/>
    </source>
</evidence>
<feature type="region of interest" description="Disordered" evidence="6">
    <location>
        <begin position="165"/>
        <end position="194"/>
    </location>
</feature>
<dbReference type="PANTHER" id="PTHR33885">
    <property type="entry name" value="PHAGE SHOCK PROTEIN C"/>
    <property type="match status" value="1"/>
</dbReference>
<protein>
    <submittedName>
        <fullName evidence="10">Phage shock protein C (PspC) family protein</fullName>
    </submittedName>
</protein>
<sequence length="194" mass="21766">MEKRLQRIPHEGAIAGVCAGLGAYFAVDKTWFRLAFVISVFFSGYIGLGLLGPIVYIVLWIVLPVKVFSLPKDPFDVDYRAPQNPETAGDAYNYTSGYGWNPMDKPAGRLPKDRYIAGLILLSVGLFFLLHQLGVFRWHDFARYWPVLLIIMGIGSIVSAFNDKKPTVPHEQEHGHQQQPESPSDDDSAHSYTK</sequence>
<dbReference type="Pfam" id="PF04024">
    <property type="entry name" value="PspC"/>
    <property type="match status" value="1"/>
</dbReference>
<dbReference type="STRING" id="623280.SAMN05660226_00231"/>
<dbReference type="InterPro" id="IPR043726">
    <property type="entry name" value="LiaI-LiaF-like_TM1"/>
</dbReference>
<feature type="domain" description="LiaI-LiaF-like transmembrane region" evidence="9">
    <location>
        <begin position="116"/>
        <end position="155"/>
    </location>
</feature>
<keyword evidence="5 7" id="KW-0472">Membrane</keyword>
<dbReference type="PANTHER" id="PTHR33885:SF3">
    <property type="entry name" value="PHAGE SHOCK PROTEIN C"/>
    <property type="match status" value="1"/>
</dbReference>
<feature type="compositionally biased region" description="Basic and acidic residues" evidence="6">
    <location>
        <begin position="165"/>
        <end position="176"/>
    </location>
</feature>
<dbReference type="GO" id="GO:0005886">
    <property type="term" value="C:plasma membrane"/>
    <property type="evidence" value="ECO:0007669"/>
    <property type="project" value="UniProtKB-SubCell"/>
</dbReference>
<dbReference type="RefSeq" id="WP_176146048.1">
    <property type="nucleotide sequence ID" value="NZ_FUYS01000001.1"/>
</dbReference>
<proteinExistence type="predicted"/>
<name>A0A1T4ZXH1_9SPHI</name>
<evidence type="ECO:0000256" key="5">
    <source>
        <dbReference type="ARBA" id="ARBA00023136"/>
    </source>
</evidence>
<accession>A0A1T4ZXH1</accession>
<feature type="domain" description="Phage shock protein PspC N-terminal" evidence="8">
    <location>
        <begin position="3"/>
        <end position="65"/>
    </location>
</feature>
<dbReference type="Proteomes" id="UP000190541">
    <property type="component" value="Unassembled WGS sequence"/>
</dbReference>
<evidence type="ECO:0000256" key="7">
    <source>
        <dbReference type="SAM" id="Phobius"/>
    </source>
</evidence>
<keyword evidence="2" id="KW-1003">Cell membrane</keyword>
<dbReference type="AlphaFoldDB" id="A0A1T4ZXH1"/>
<evidence type="ECO:0000256" key="3">
    <source>
        <dbReference type="ARBA" id="ARBA00022692"/>
    </source>
</evidence>
<dbReference type="InterPro" id="IPR007168">
    <property type="entry name" value="Phageshock_PspC_N"/>
</dbReference>
<feature type="transmembrane region" description="Helical" evidence="7">
    <location>
        <begin position="115"/>
        <end position="136"/>
    </location>
</feature>
<dbReference type="EMBL" id="FUYS01000001">
    <property type="protein sequence ID" value="SKB27189.1"/>
    <property type="molecule type" value="Genomic_DNA"/>
</dbReference>